<dbReference type="EMBL" id="QZEW01000143">
    <property type="protein sequence ID" value="RJL02850.1"/>
    <property type="molecule type" value="Genomic_DNA"/>
</dbReference>
<gene>
    <name evidence="2" type="ORF">D3P05_21565</name>
</gene>
<dbReference type="RefSeq" id="WP_119900828.1">
    <property type="nucleotide sequence ID" value="NZ_QNRC01000062.1"/>
</dbReference>
<accession>A0A418ZUQ3</accession>
<evidence type="ECO:0000259" key="1">
    <source>
        <dbReference type="SMART" id="SM00421"/>
    </source>
</evidence>
<dbReference type="AlphaFoldDB" id="A0A418ZUQ3"/>
<feature type="domain" description="HTH luxR-type" evidence="1">
    <location>
        <begin position="21"/>
        <end position="77"/>
    </location>
</feature>
<organism evidence="2 3">
    <name type="scientific">Paracoccus siganidrum</name>
    <dbReference type="NCBI Taxonomy" id="1276757"/>
    <lineage>
        <taxon>Bacteria</taxon>
        <taxon>Pseudomonadati</taxon>
        <taxon>Pseudomonadota</taxon>
        <taxon>Alphaproteobacteria</taxon>
        <taxon>Rhodobacterales</taxon>
        <taxon>Paracoccaceae</taxon>
        <taxon>Paracoccus</taxon>
    </lineage>
</organism>
<dbReference type="Proteomes" id="UP000283587">
    <property type="component" value="Unassembled WGS sequence"/>
</dbReference>
<comment type="caution">
    <text evidence="2">The sequence shown here is derived from an EMBL/GenBank/DDBJ whole genome shotgun (WGS) entry which is preliminary data.</text>
</comment>
<name>A0A418ZUQ3_9RHOB</name>
<keyword evidence="3" id="KW-1185">Reference proteome</keyword>
<protein>
    <recommendedName>
        <fullName evidence="1">HTH luxR-type domain-containing protein</fullName>
    </recommendedName>
</protein>
<dbReference type="GO" id="GO:0003677">
    <property type="term" value="F:DNA binding"/>
    <property type="evidence" value="ECO:0007669"/>
    <property type="project" value="InterPro"/>
</dbReference>
<evidence type="ECO:0000313" key="2">
    <source>
        <dbReference type="EMBL" id="RJL02850.1"/>
    </source>
</evidence>
<dbReference type="SUPFAM" id="SSF46894">
    <property type="entry name" value="C-terminal effector domain of the bipartite response regulators"/>
    <property type="match status" value="1"/>
</dbReference>
<dbReference type="InterPro" id="IPR016032">
    <property type="entry name" value="Sig_transdc_resp-reg_C-effctor"/>
</dbReference>
<evidence type="ECO:0000313" key="3">
    <source>
        <dbReference type="Proteomes" id="UP000283587"/>
    </source>
</evidence>
<dbReference type="InterPro" id="IPR036388">
    <property type="entry name" value="WH-like_DNA-bd_sf"/>
</dbReference>
<proteinExistence type="predicted"/>
<dbReference type="Pfam" id="PF00196">
    <property type="entry name" value="GerE"/>
    <property type="match status" value="1"/>
</dbReference>
<dbReference type="Gene3D" id="1.10.10.10">
    <property type="entry name" value="Winged helix-like DNA-binding domain superfamily/Winged helix DNA-binding domain"/>
    <property type="match status" value="1"/>
</dbReference>
<dbReference type="OrthoDB" id="7819637at2"/>
<sequence>MDDFYAARSSTKPPLPWTNFAPPFSRQAEALAGLAPRRTNIEVAVQLGTTEAAVKKRLQEAYRKIGATDRQEALIWATKNL</sequence>
<dbReference type="InterPro" id="IPR000792">
    <property type="entry name" value="Tscrpt_reg_LuxR_C"/>
</dbReference>
<dbReference type="SMART" id="SM00421">
    <property type="entry name" value="HTH_LUXR"/>
    <property type="match status" value="1"/>
</dbReference>
<dbReference type="GO" id="GO:0006355">
    <property type="term" value="P:regulation of DNA-templated transcription"/>
    <property type="evidence" value="ECO:0007669"/>
    <property type="project" value="InterPro"/>
</dbReference>
<reference evidence="3" key="1">
    <citation type="submission" date="2018-09" db="EMBL/GenBank/DDBJ databases">
        <title>Paracoccus onubensis nov. sp. a moderate halophilic bacterium isolated from Gruta de las Maravillas (Aracena, Spain).</title>
        <authorList>
            <person name="Jurado V."/>
            <person name="Gutierrez-Patricio S."/>
            <person name="Gonzalez-Pimentel J.L."/>
            <person name="Miller A.Z."/>
            <person name="Laiz L."/>
            <person name="Saiz-Jimenez C."/>
        </authorList>
    </citation>
    <scope>NUCLEOTIDE SEQUENCE [LARGE SCALE GENOMIC DNA]</scope>
    <source>
        <strain evidence="3">DSM 26381</strain>
    </source>
</reference>